<dbReference type="Proteomes" id="UP001299596">
    <property type="component" value="Unassembled WGS sequence"/>
</dbReference>
<sequence length="195" mass="21416">MNIRDIEARQRSLDTRKKTLEADMVRGGGSSASAVTLKGWRSRFGAIQAEQAELDDQREACQKAMKLSGMGDAKGFDMAEIGNDKKPASLHISEADYRGMFDAVQKRMPSYRIEAKSFDATTKAPFGTGDFTSGGLPSVLMPQLTTELPLSTAQATLLRFNRRDLRPPCRCPVYQRSLPVLPWTASPSAQAPFCP</sequence>
<evidence type="ECO:0008006" key="3">
    <source>
        <dbReference type="Google" id="ProtNLM"/>
    </source>
</evidence>
<dbReference type="RefSeq" id="WP_225406865.1">
    <property type="nucleotide sequence ID" value="NZ_JAYJJR010000024.1"/>
</dbReference>
<name>A0ABU5XNQ4_9MYCO</name>
<evidence type="ECO:0000313" key="2">
    <source>
        <dbReference type="Proteomes" id="UP001299596"/>
    </source>
</evidence>
<evidence type="ECO:0000313" key="1">
    <source>
        <dbReference type="EMBL" id="MEB3023916.1"/>
    </source>
</evidence>
<comment type="caution">
    <text evidence="1">The sequence shown here is derived from an EMBL/GenBank/DDBJ whole genome shotgun (WGS) entry which is preliminary data.</text>
</comment>
<dbReference type="EMBL" id="JAYJJR010000024">
    <property type="protein sequence ID" value="MEB3023916.1"/>
    <property type="molecule type" value="Genomic_DNA"/>
</dbReference>
<gene>
    <name evidence="1" type="ORF">K6T79_23095</name>
</gene>
<reference evidence="1 2" key="1">
    <citation type="submission" date="2023-12" db="EMBL/GenBank/DDBJ databases">
        <title>Description of new species of Mycobacterium terrae complex isolated from sewage at the Sao Paulo Zoological Park Foundation in Brazil.</title>
        <authorList>
            <person name="Romagnoli C.L."/>
            <person name="Conceicao E.C."/>
            <person name="Machado E."/>
            <person name="Barreto L.B.P.F."/>
            <person name="Sharma A."/>
            <person name="Silva N.M."/>
            <person name="Marques L.E."/>
            <person name="Juliana M.A."/>
            <person name="Lourenco M.C.S."/>
            <person name="Digiampietri L.A."/>
            <person name="Suffys P.N."/>
            <person name="Viana-Niero C."/>
        </authorList>
    </citation>
    <scope>NUCLEOTIDE SEQUENCE [LARGE SCALE GENOMIC DNA]</scope>
    <source>
        <strain evidence="1 2">MYC098</strain>
    </source>
</reference>
<protein>
    <recommendedName>
        <fullName evidence="3">Phage major capsid protein</fullName>
    </recommendedName>
</protein>
<proteinExistence type="predicted"/>
<organism evidence="1 2">
    <name type="scientific">[Mycobacterium] crassicus</name>
    <dbReference type="NCBI Taxonomy" id="2872309"/>
    <lineage>
        <taxon>Bacteria</taxon>
        <taxon>Bacillati</taxon>
        <taxon>Actinomycetota</taxon>
        <taxon>Actinomycetes</taxon>
        <taxon>Mycobacteriales</taxon>
        <taxon>Mycobacteriaceae</taxon>
        <taxon>Mycolicibacter</taxon>
    </lineage>
</organism>
<accession>A0ABU5XNQ4</accession>
<keyword evidence="2" id="KW-1185">Reference proteome</keyword>